<dbReference type="Proteomes" id="UP001219518">
    <property type="component" value="Unassembled WGS sequence"/>
</dbReference>
<name>A0AAE1HSR5_9NEOP</name>
<sequence>MEWPREVSYKFQSRTSNYRWRKRKLLAIIPETDGGEVLQSKRINLQSQPPSPTQSTWGPLHAYTTFNFESYNQKPLAKIKSPKDAVKQVVTRHLLQLCVCAACNHQQPHISEEIRQELLSIISKPRRQNVQVFDGVTLLSVGEQRRPTQDEVECLEREGFVRSMQFGRE</sequence>
<gene>
    <name evidence="1" type="ORF">KUF71_014319</name>
</gene>
<dbReference type="EMBL" id="JAHWGI010001243">
    <property type="protein sequence ID" value="KAK3926070.1"/>
    <property type="molecule type" value="Genomic_DNA"/>
</dbReference>
<evidence type="ECO:0000313" key="2">
    <source>
        <dbReference type="Proteomes" id="UP001219518"/>
    </source>
</evidence>
<proteinExistence type="predicted"/>
<reference evidence="1" key="2">
    <citation type="journal article" date="2023" name="BMC Genomics">
        <title>Pest status, molecular evolution, and epigenetic factors derived from the genome assembly of Frankliniella fusca, a thysanopteran phytovirus vector.</title>
        <authorList>
            <person name="Catto M.A."/>
            <person name="Labadie P.E."/>
            <person name="Jacobson A.L."/>
            <person name="Kennedy G.G."/>
            <person name="Srinivasan R."/>
            <person name="Hunt B.G."/>
        </authorList>
    </citation>
    <scope>NUCLEOTIDE SEQUENCE</scope>
    <source>
        <strain evidence="1">PL_HMW_Pooled</strain>
    </source>
</reference>
<organism evidence="1 2">
    <name type="scientific">Frankliniella fusca</name>
    <dbReference type="NCBI Taxonomy" id="407009"/>
    <lineage>
        <taxon>Eukaryota</taxon>
        <taxon>Metazoa</taxon>
        <taxon>Ecdysozoa</taxon>
        <taxon>Arthropoda</taxon>
        <taxon>Hexapoda</taxon>
        <taxon>Insecta</taxon>
        <taxon>Pterygota</taxon>
        <taxon>Neoptera</taxon>
        <taxon>Paraneoptera</taxon>
        <taxon>Thysanoptera</taxon>
        <taxon>Terebrantia</taxon>
        <taxon>Thripoidea</taxon>
        <taxon>Thripidae</taxon>
        <taxon>Frankliniella</taxon>
    </lineage>
</organism>
<dbReference type="AlphaFoldDB" id="A0AAE1HSR5"/>
<comment type="caution">
    <text evidence="1">The sequence shown here is derived from an EMBL/GenBank/DDBJ whole genome shotgun (WGS) entry which is preliminary data.</text>
</comment>
<evidence type="ECO:0000313" key="1">
    <source>
        <dbReference type="EMBL" id="KAK3926070.1"/>
    </source>
</evidence>
<accession>A0AAE1HSR5</accession>
<reference evidence="1" key="1">
    <citation type="submission" date="2021-07" db="EMBL/GenBank/DDBJ databases">
        <authorList>
            <person name="Catto M.A."/>
            <person name="Jacobson A."/>
            <person name="Kennedy G."/>
            <person name="Labadie P."/>
            <person name="Hunt B.G."/>
            <person name="Srinivasan R."/>
        </authorList>
    </citation>
    <scope>NUCLEOTIDE SEQUENCE</scope>
    <source>
        <strain evidence="1">PL_HMW_Pooled</strain>
        <tissue evidence="1">Head</tissue>
    </source>
</reference>
<protein>
    <submittedName>
        <fullName evidence="1">Phosphoglucosamine mutase</fullName>
    </submittedName>
</protein>
<keyword evidence="2" id="KW-1185">Reference proteome</keyword>